<dbReference type="EMBL" id="DXBO01000019">
    <property type="protein sequence ID" value="HIZ47321.1"/>
    <property type="molecule type" value="Genomic_DNA"/>
</dbReference>
<reference evidence="3" key="2">
    <citation type="submission" date="2021-04" db="EMBL/GenBank/DDBJ databases">
        <authorList>
            <person name="Gilroy R."/>
        </authorList>
    </citation>
    <scope>NUCLEOTIDE SEQUENCE</scope>
    <source>
        <strain evidence="3">3436</strain>
    </source>
</reference>
<evidence type="ECO:0000256" key="1">
    <source>
        <dbReference type="ARBA" id="ARBA00022801"/>
    </source>
</evidence>
<dbReference type="AlphaFoldDB" id="A0A9D2F1P3"/>
<sequence>MTLVELARQLRPIIEQAVSAALDDATALQSVPLFPTWVIGLEVAKDARYLYGGTLYRCVQAHTTQDGWEPDKTSALWVVVSLEEWPDFVQPTGAHDAYNTGDKVTFNGAHYICTMDGCTWSPEAYPAAWQKQ</sequence>
<dbReference type="InterPro" id="IPR036573">
    <property type="entry name" value="CBM_sf_5/12"/>
</dbReference>
<dbReference type="Pfam" id="PF02839">
    <property type="entry name" value="CBM_5_12"/>
    <property type="match status" value="2"/>
</dbReference>
<keyword evidence="1" id="KW-0378">Hydrolase</keyword>
<reference evidence="3" key="1">
    <citation type="journal article" date="2021" name="PeerJ">
        <title>Extensive microbial diversity within the chicken gut microbiome revealed by metagenomics and culture.</title>
        <authorList>
            <person name="Gilroy R."/>
            <person name="Ravi A."/>
            <person name="Getino M."/>
            <person name="Pursley I."/>
            <person name="Horton D.L."/>
            <person name="Alikhan N.F."/>
            <person name="Baker D."/>
            <person name="Gharbi K."/>
            <person name="Hall N."/>
            <person name="Watson M."/>
            <person name="Adriaenssens E.M."/>
            <person name="Foster-Nyarko E."/>
            <person name="Jarju S."/>
            <person name="Secka A."/>
            <person name="Antonio M."/>
            <person name="Oren A."/>
            <person name="Chaudhuri R.R."/>
            <person name="La Ragione R."/>
            <person name="Hildebrand F."/>
            <person name="Pallen M.J."/>
        </authorList>
    </citation>
    <scope>NUCLEOTIDE SEQUENCE</scope>
    <source>
        <strain evidence="3">3436</strain>
    </source>
</reference>
<dbReference type="GO" id="GO:0004553">
    <property type="term" value="F:hydrolase activity, hydrolyzing O-glycosyl compounds"/>
    <property type="evidence" value="ECO:0007669"/>
    <property type="project" value="InterPro"/>
</dbReference>
<comment type="caution">
    <text evidence="3">The sequence shown here is derived from an EMBL/GenBank/DDBJ whole genome shotgun (WGS) entry which is preliminary data.</text>
</comment>
<evidence type="ECO:0000313" key="4">
    <source>
        <dbReference type="Proteomes" id="UP000824031"/>
    </source>
</evidence>
<dbReference type="GO" id="GO:0005975">
    <property type="term" value="P:carbohydrate metabolic process"/>
    <property type="evidence" value="ECO:0007669"/>
    <property type="project" value="InterPro"/>
</dbReference>
<proteinExistence type="predicted"/>
<accession>A0A9D2F1P3</accession>
<evidence type="ECO:0000313" key="3">
    <source>
        <dbReference type="EMBL" id="HIZ47321.1"/>
    </source>
</evidence>
<organism evidence="3 4">
    <name type="scientific">Candidatus Gemmiger excrementavium</name>
    <dbReference type="NCBI Taxonomy" id="2838608"/>
    <lineage>
        <taxon>Bacteria</taxon>
        <taxon>Bacillati</taxon>
        <taxon>Bacillota</taxon>
        <taxon>Clostridia</taxon>
        <taxon>Eubacteriales</taxon>
        <taxon>Gemmiger</taxon>
    </lineage>
</organism>
<feature type="domain" description="Chitin-binding type-3" evidence="2">
    <location>
        <begin position="95"/>
        <end position="130"/>
    </location>
</feature>
<dbReference type="GO" id="GO:0005576">
    <property type="term" value="C:extracellular region"/>
    <property type="evidence" value="ECO:0007669"/>
    <property type="project" value="InterPro"/>
</dbReference>
<dbReference type="SUPFAM" id="SSF51055">
    <property type="entry name" value="Carbohydrate binding domain"/>
    <property type="match status" value="2"/>
</dbReference>
<dbReference type="Proteomes" id="UP000824031">
    <property type="component" value="Unassembled WGS sequence"/>
</dbReference>
<dbReference type="InterPro" id="IPR003610">
    <property type="entry name" value="CBM5/12"/>
</dbReference>
<name>A0A9D2F1P3_9FIRM</name>
<gene>
    <name evidence="3" type="ORF">H9810_01190</name>
</gene>
<dbReference type="Gene3D" id="2.10.10.20">
    <property type="entry name" value="Carbohydrate-binding module superfamily 5/12"/>
    <property type="match status" value="2"/>
</dbReference>
<dbReference type="GO" id="GO:0030246">
    <property type="term" value="F:carbohydrate binding"/>
    <property type="evidence" value="ECO:0007669"/>
    <property type="project" value="InterPro"/>
</dbReference>
<feature type="domain" description="Chitin-binding type-3" evidence="2">
    <location>
        <begin position="51"/>
        <end position="77"/>
    </location>
</feature>
<protein>
    <recommendedName>
        <fullName evidence="2">Chitin-binding type-3 domain-containing protein</fullName>
    </recommendedName>
</protein>
<dbReference type="CDD" id="cd12214">
    <property type="entry name" value="ChiA1_BD"/>
    <property type="match status" value="1"/>
</dbReference>
<evidence type="ECO:0000259" key="2">
    <source>
        <dbReference type="Pfam" id="PF02839"/>
    </source>
</evidence>